<protein>
    <submittedName>
        <fullName evidence="2">Uncharacterized protein</fullName>
    </submittedName>
</protein>
<name>A0A0A9BAD7_ARUDO</name>
<evidence type="ECO:0000313" key="2">
    <source>
        <dbReference type="EMBL" id="JAD59093.1"/>
    </source>
</evidence>
<dbReference type="EMBL" id="GBRH01238802">
    <property type="protein sequence ID" value="JAD59093.1"/>
    <property type="molecule type" value="Transcribed_RNA"/>
</dbReference>
<organism evidence="2">
    <name type="scientific">Arundo donax</name>
    <name type="common">Giant reed</name>
    <name type="synonym">Donax arundinaceus</name>
    <dbReference type="NCBI Taxonomy" id="35708"/>
    <lineage>
        <taxon>Eukaryota</taxon>
        <taxon>Viridiplantae</taxon>
        <taxon>Streptophyta</taxon>
        <taxon>Embryophyta</taxon>
        <taxon>Tracheophyta</taxon>
        <taxon>Spermatophyta</taxon>
        <taxon>Magnoliopsida</taxon>
        <taxon>Liliopsida</taxon>
        <taxon>Poales</taxon>
        <taxon>Poaceae</taxon>
        <taxon>PACMAD clade</taxon>
        <taxon>Arundinoideae</taxon>
        <taxon>Arundineae</taxon>
        <taxon>Arundo</taxon>
    </lineage>
</organism>
<accession>A0A0A9BAD7</accession>
<feature type="transmembrane region" description="Helical" evidence="1">
    <location>
        <begin position="20"/>
        <end position="39"/>
    </location>
</feature>
<keyword evidence="1" id="KW-1133">Transmembrane helix</keyword>
<reference evidence="2" key="2">
    <citation type="journal article" date="2015" name="Data Brief">
        <title>Shoot transcriptome of the giant reed, Arundo donax.</title>
        <authorList>
            <person name="Barrero R.A."/>
            <person name="Guerrero F.D."/>
            <person name="Moolhuijzen P."/>
            <person name="Goolsby J.A."/>
            <person name="Tidwell J."/>
            <person name="Bellgard S.E."/>
            <person name="Bellgard M.I."/>
        </authorList>
    </citation>
    <scope>NUCLEOTIDE SEQUENCE</scope>
    <source>
        <tissue evidence="2">Shoot tissue taken approximately 20 cm above the soil surface</tissue>
    </source>
</reference>
<evidence type="ECO:0000256" key="1">
    <source>
        <dbReference type="SAM" id="Phobius"/>
    </source>
</evidence>
<dbReference type="AlphaFoldDB" id="A0A0A9BAD7"/>
<sequence length="49" mass="5630">MTSPWPATMNRASGLHVQANTLPLLLFFCTCFVFDLSFLDKYLSEYLLI</sequence>
<keyword evidence="1" id="KW-0472">Membrane</keyword>
<reference evidence="2" key="1">
    <citation type="submission" date="2014-09" db="EMBL/GenBank/DDBJ databases">
        <authorList>
            <person name="Magalhaes I.L.F."/>
            <person name="Oliveira U."/>
            <person name="Santos F.R."/>
            <person name="Vidigal T.H.D.A."/>
            <person name="Brescovit A.D."/>
            <person name="Santos A.J."/>
        </authorList>
    </citation>
    <scope>NUCLEOTIDE SEQUENCE</scope>
    <source>
        <tissue evidence="2">Shoot tissue taken approximately 20 cm above the soil surface</tissue>
    </source>
</reference>
<keyword evidence="1" id="KW-0812">Transmembrane</keyword>
<proteinExistence type="predicted"/>